<evidence type="ECO:0000313" key="4">
    <source>
        <dbReference type="Proteomes" id="UP000243528"/>
    </source>
</evidence>
<feature type="domain" description="Activator of Hsp90 ATPase homologue 1/2-like C-terminal" evidence="2">
    <location>
        <begin position="36"/>
        <end position="147"/>
    </location>
</feature>
<dbReference type="Pfam" id="PF08327">
    <property type="entry name" value="AHSA1"/>
    <property type="match status" value="1"/>
</dbReference>
<gene>
    <name evidence="3" type="ORF">CLV30_11336</name>
</gene>
<reference evidence="3 4" key="1">
    <citation type="submission" date="2018-03" db="EMBL/GenBank/DDBJ databases">
        <title>Genomic Encyclopedia of Archaeal and Bacterial Type Strains, Phase II (KMG-II): from individual species to whole genera.</title>
        <authorList>
            <person name="Goeker M."/>
        </authorList>
    </citation>
    <scope>NUCLEOTIDE SEQUENCE [LARGE SCALE GENOMIC DNA]</scope>
    <source>
        <strain evidence="3 4">DSM 45211</strain>
    </source>
</reference>
<dbReference type="RefSeq" id="WP_106538413.1">
    <property type="nucleotide sequence ID" value="NZ_PYGE01000013.1"/>
</dbReference>
<dbReference type="SUPFAM" id="SSF55961">
    <property type="entry name" value="Bet v1-like"/>
    <property type="match status" value="1"/>
</dbReference>
<dbReference type="InterPro" id="IPR023393">
    <property type="entry name" value="START-like_dom_sf"/>
</dbReference>
<comment type="similarity">
    <text evidence="1">Belongs to the AHA1 family.</text>
</comment>
<organism evidence="3 4">
    <name type="scientific">Haloactinopolyspora alba</name>
    <dbReference type="NCBI Taxonomy" id="648780"/>
    <lineage>
        <taxon>Bacteria</taxon>
        <taxon>Bacillati</taxon>
        <taxon>Actinomycetota</taxon>
        <taxon>Actinomycetes</taxon>
        <taxon>Jiangellales</taxon>
        <taxon>Jiangellaceae</taxon>
        <taxon>Haloactinopolyspora</taxon>
    </lineage>
</organism>
<name>A0A2P8DWF6_9ACTN</name>
<dbReference type="AlphaFoldDB" id="A0A2P8DWF6"/>
<dbReference type="EMBL" id="PYGE01000013">
    <property type="protein sequence ID" value="PSL01548.1"/>
    <property type="molecule type" value="Genomic_DNA"/>
</dbReference>
<dbReference type="InterPro" id="IPR013538">
    <property type="entry name" value="ASHA1/2-like_C"/>
</dbReference>
<keyword evidence="4" id="KW-1185">Reference proteome</keyword>
<evidence type="ECO:0000259" key="2">
    <source>
        <dbReference type="Pfam" id="PF08327"/>
    </source>
</evidence>
<dbReference type="OrthoDB" id="8117292at2"/>
<evidence type="ECO:0000313" key="3">
    <source>
        <dbReference type="EMBL" id="PSL01548.1"/>
    </source>
</evidence>
<protein>
    <submittedName>
        <fullName evidence="3">Uncharacterized protein YndB with AHSA1/START domain</fullName>
    </submittedName>
</protein>
<sequence>MIEVDEQINAVRREVGSRVLEAGEARTTTVSQTYAADLEDVWDACTNPERIPRWFLPVSGELRLHGRYQLEGNAGGTIESCDPPHAFTATWEYGGEVSWIELRLTAEGEGRTRFELEHISHVDDDRWAQFGPGAVGVGWDMALIGLALHLGTGEAVDVEQVMAWVTGEESNRFIALSSERWGAASVAAGADAAEARAAAERTTAAYTATEDADVPDS</sequence>
<proteinExistence type="inferred from homology"/>
<evidence type="ECO:0000256" key="1">
    <source>
        <dbReference type="ARBA" id="ARBA00006817"/>
    </source>
</evidence>
<accession>A0A2P8DWF6</accession>
<dbReference type="Proteomes" id="UP000243528">
    <property type="component" value="Unassembled WGS sequence"/>
</dbReference>
<comment type="caution">
    <text evidence="3">The sequence shown here is derived from an EMBL/GenBank/DDBJ whole genome shotgun (WGS) entry which is preliminary data.</text>
</comment>
<dbReference type="Gene3D" id="3.30.530.20">
    <property type="match status" value="1"/>
</dbReference>
<dbReference type="CDD" id="cd08899">
    <property type="entry name" value="SRPBCC_CalC_Aha1-like_6"/>
    <property type="match status" value="1"/>
</dbReference>